<accession>A0A9D3AXF3</accession>
<dbReference type="Proteomes" id="UP000798488">
    <property type="component" value="Unassembled WGS sequence"/>
</dbReference>
<dbReference type="EMBL" id="LSRS01000003">
    <property type="protein sequence ID" value="KAF1084987.1"/>
    <property type="molecule type" value="Genomic_DNA"/>
</dbReference>
<evidence type="ECO:0000313" key="4">
    <source>
        <dbReference type="Proteomes" id="UP000798488"/>
    </source>
</evidence>
<dbReference type="OrthoDB" id="9788304at2"/>
<protein>
    <recommendedName>
        <fullName evidence="5">Zinc-ribbon domain-containing protein</fullName>
    </recommendedName>
</protein>
<proteinExistence type="predicted"/>
<name>A0A9D3AXF3_9FIRM</name>
<feature type="compositionally biased region" description="Pro residues" evidence="1">
    <location>
        <begin position="70"/>
        <end position="88"/>
    </location>
</feature>
<dbReference type="RefSeq" id="WP_161821521.1">
    <property type="nucleotide sequence ID" value="NZ_LSRS01000003.1"/>
</dbReference>
<keyword evidence="2" id="KW-1133">Transmembrane helix</keyword>
<comment type="caution">
    <text evidence="3">The sequence shown here is derived from an EMBL/GenBank/DDBJ whole genome shotgun (WGS) entry which is preliminary data.</text>
</comment>
<dbReference type="AlphaFoldDB" id="A0A9D3AXF3"/>
<reference evidence="3" key="1">
    <citation type="submission" date="2016-02" db="EMBL/GenBank/DDBJ databases">
        <title>Draft Genome Sequence of Sporotomaculum syntrophicum Strain FB, a Syntrophic Benzoate Degrader.</title>
        <authorList>
            <person name="Nobu M.K."/>
            <person name="Narihiro T."/>
            <person name="Qiu Y.-L."/>
            <person name="Ohashi A."/>
            <person name="Liu W.-T."/>
            <person name="Yuji S."/>
        </authorList>
    </citation>
    <scope>NUCLEOTIDE SEQUENCE</scope>
    <source>
        <strain evidence="3">FB</strain>
    </source>
</reference>
<feature type="compositionally biased region" description="Low complexity" evidence="1">
    <location>
        <begin position="145"/>
        <end position="166"/>
    </location>
</feature>
<evidence type="ECO:0000256" key="2">
    <source>
        <dbReference type="SAM" id="Phobius"/>
    </source>
</evidence>
<evidence type="ECO:0000256" key="1">
    <source>
        <dbReference type="SAM" id="MobiDB-lite"/>
    </source>
</evidence>
<feature type="transmembrane region" description="Helical" evidence="2">
    <location>
        <begin position="106"/>
        <end position="128"/>
    </location>
</feature>
<keyword evidence="2" id="KW-0812">Transmembrane</keyword>
<keyword evidence="4" id="KW-1185">Reference proteome</keyword>
<organism evidence="3 4">
    <name type="scientific">Sporotomaculum syntrophicum</name>
    <dbReference type="NCBI Taxonomy" id="182264"/>
    <lineage>
        <taxon>Bacteria</taxon>
        <taxon>Bacillati</taxon>
        <taxon>Bacillota</taxon>
        <taxon>Clostridia</taxon>
        <taxon>Eubacteriales</taxon>
        <taxon>Desulfallaceae</taxon>
        <taxon>Sporotomaculum</taxon>
    </lineage>
</organism>
<evidence type="ECO:0008006" key="5">
    <source>
        <dbReference type="Google" id="ProtNLM"/>
    </source>
</evidence>
<feature type="compositionally biased region" description="Low complexity" evidence="1">
    <location>
        <begin position="55"/>
        <end position="69"/>
    </location>
</feature>
<sequence>MSELKFCPGCGASLAPGDRFCGDCGFDINSMTEKPAASAVPIKPSQPVAPPPAAPAYQQPRQQSYQPPQNSAPPYTPSAPPAGGPGPMPGRSYAPPGTNPSGSKNALVIMISVLVVLFLAGGGVYWWLSKDDPGGNAIPGQPVTQQNGSPAANAGGQNAPGVPAQGTPKADLSRAATYLSEPGLKCTFYVNYPDGMSGIVDRISGRAVPNESVRVTDVEVGIDMGEEYGLV</sequence>
<gene>
    <name evidence="3" type="ORF">SPSYN_01123</name>
</gene>
<feature type="region of interest" description="Disordered" evidence="1">
    <location>
        <begin position="35"/>
        <end position="99"/>
    </location>
</feature>
<evidence type="ECO:0000313" key="3">
    <source>
        <dbReference type="EMBL" id="KAF1084987.1"/>
    </source>
</evidence>
<keyword evidence="2" id="KW-0472">Membrane</keyword>
<feature type="region of interest" description="Disordered" evidence="1">
    <location>
        <begin position="137"/>
        <end position="169"/>
    </location>
</feature>